<evidence type="ECO:0000256" key="6">
    <source>
        <dbReference type="ARBA" id="ARBA00022857"/>
    </source>
</evidence>
<evidence type="ECO:0000256" key="5">
    <source>
        <dbReference type="ARBA" id="ARBA00022650"/>
    </source>
</evidence>
<dbReference type="HOGENOM" id="CLU_042344_3_1_0"/>
<evidence type="ECO:0000259" key="12">
    <source>
        <dbReference type="Pfam" id="PF03807"/>
    </source>
</evidence>
<dbReference type="InParanoid" id="D4H8D7"/>
<keyword evidence="7 8" id="KW-0560">Oxidoreductase</keyword>
<gene>
    <name evidence="8" type="primary">proC</name>
    <name evidence="14" type="ordered locus">Dacet_1517</name>
</gene>
<keyword evidence="3 8" id="KW-0963">Cytoplasm</keyword>
<evidence type="ECO:0000256" key="9">
    <source>
        <dbReference type="NCBIfam" id="TIGR00112"/>
    </source>
</evidence>
<comment type="similarity">
    <text evidence="2 8 11">Belongs to the pyrroline-5-carboxylate reductase family.</text>
</comment>
<dbReference type="InterPro" id="IPR000304">
    <property type="entry name" value="Pyrroline-COOH_reductase"/>
</dbReference>
<dbReference type="SUPFAM" id="SSF51735">
    <property type="entry name" value="NAD(P)-binding Rossmann-fold domains"/>
    <property type="match status" value="1"/>
</dbReference>
<feature type="domain" description="Pyrroline-5-carboxylate reductase dimerisation" evidence="13">
    <location>
        <begin position="162"/>
        <end position="266"/>
    </location>
</feature>
<evidence type="ECO:0000313" key="14">
    <source>
        <dbReference type="EMBL" id="ADD68286.1"/>
    </source>
</evidence>
<dbReference type="FunFam" id="3.40.50.720:FF:000190">
    <property type="entry name" value="Pyrroline-5-carboxylate reductase"/>
    <property type="match status" value="1"/>
</dbReference>
<keyword evidence="6 8" id="KW-0521">NADP</keyword>
<dbReference type="InterPro" id="IPR008927">
    <property type="entry name" value="6-PGluconate_DH-like_C_sf"/>
</dbReference>
<keyword evidence="4 8" id="KW-0028">Amino-acid biosynthesis</keyword>
<dbReference type="Gene3D" id="3.40.50.720">
    <property type="entry name" value="NAD(P)-binding Rossmann-like Domain"/>
    <property type="match status" value="1"/>
</dbReference>
<feature type="binding site" evidence="10">
    <location>
        <begin position="10"/>
        <end position="15"/>
    </location>
    <ligand>
        <name>NADP(+)</name>
        <dbReference type="ChEBI" id="CHEBI:58349"/>
    </ligand>
</feature>
<dbReference type="InterPro" id="IPR029036">
    <property type="entry name" value="P5CR_dimer"/>
</dbReference>
<dbReference type="Pfam" id="PF14748">
    <property type="entry name" value="P5CR_dimer"/>
    <property type="match status" value="1"/>
</dbReference>
<dbReference type="SUPFAM" id="SSF48179">
    <property type="entry name" value="6-phosphogluconate dehydrogenase C-terminal domain-like"/>
    <property type="match status" value="1"/>
</dbReference>
<evidence type="ECO:0000313" key="15">
    <source>
        <dbReference type="Proteomes" id="UP000002012"/>
    </source>
</evidence>
<dbReference type="STRING" id="522772.Dacet_1517"/>
<dbReference type="PANTHER" id="PTHR11645:SF0">
    <property type="entry name" value="PYRROLINE-5-CARBOXYLATE REDUCTASE 3"/>
    <property type="match status" value="1"/>
</dbReference>
<evidence type="ECO:0000256" key="1">
    <source>
        <dbReference type="ARBA" id="ARBA00004496"/>
    </source>
</evidence>
<dbReference type="InterPro" id="IPR053790">
    <property type="entry name" value="P5CR-like_CS"/>
</dbReference>
<dbReference type="OrthoDB" id="9805754at2"/>
<accession>D4H8D7</accession>
<comment type="catalytic activity">
    <reaction evidence="8 11">
        <text>L-proline + NADP(+) = (S)-1-pyrroline-5-carboxylate + NADPH + 2 H(+)</text>
        <dbReference type="Rhea" id="RHEA:14109"/>
        <dbReference type="ChEBI" id="CHEBI:15378"/>
        <dbReference type="ChEBI" id="CHEBI:17388"/>
        <dbReference type="ChEBI" id="CHEBI:57783"/>
        <dbReference type="ChEBI" id="CHEBI:58349"/>
        <dbReference type="ChEBI" id="CHEBI:60039"/>
        <dbReference type="EC" id="1.5.1.2"/>
    </reaction>
</comment>
<dbReference type="FunFam" id="1.10.3730.10:FF:000001">
    <property type="entry name" value="Pyrroline-5-carboxylate reductase"/>
    <property type="match status" value="1"/>
</dbReference>
<comment type="function">
    <text evidence="8">Catalyzes the reduction of 1-pyrroline-5-carboxylate (PCA) to L-proline.</text>
</comment>
<keyword evidence="15" id="KW-1185">Reference proteome</keyword>
<evidence type="ECO:0000256" key="8">
    <source>
        <dbReference type="HAMAP-Rule" id="MF_01925"/>
    </source>
</evidence>
<dbReference type="PANTHER" id="PTHR11645">
    <property type="entry name" value="PYRROLINE-5-CARBOXYLATE REDUCTASE"/>
    <property type="match status" value="1"/>
</dbReference>
<dbReference type="PIRSF" id="PIRSF000193">
    <property type="entry name" value="Pyrrol-5-carb_rd"/>
    <property type="match status" value="1"/>
</dbReference>
<dbReference type="Pfam" id="PF03807">
    <property type="entry name" value="F420_oxidored"/>
    <property type="match status" value="1"/>
</dbReference>
<dbReference type="GO" id="GO:0004735">
    <property type="term" value="F:pyrroline-5-carboxylate reductase activity"/>
    <property type="evidence" value="ECO:0007669"/>
    <property type="project" value="UniProtKB-UniRule"/>
</dbReference>
<evidence type="ECO:0000256" key="2">
    <source>
        <dbReference type="ARBA" id="ARBA00005525"/>
    </source>
</evidence>
<proteinExistence type="inferred from homology"/>
<dbReference type="Proteomes" id="UP000002012">
    <property type="component" value="Chromosome"/>
</dbReference>
<sequence length="271" mass="28368">MLSKNKIGFIGGGNMAEALLKGMLSSAGPLDVAVSDLNTNRLEMFRTQYGVEAITKDSKKVVEYADVIIFAVKPQVIPEILDEIKDLVADKLIVSIAAGVLTASIESHLNEGARVVRVMPNTPALVGMGASGICKGSNATPEDIELVQTMMETIGVCVVVGEDRMDAITGLSGSGPAYVYTFIDALADAGVNMGLTRVNATTLAAQTVMGAAKMVLETGIHPCQLKDNVTTPAGTTICALHELDRGAFRSTVMNAVESATKKAAKLGKLNK</sequence>
<dbReference type="GO" id="GO:0055129">
    <property type="term" value="P:L-proline biosynthetic process"/>
    <property type="evidence" value="ECO:0007669"/>
    <property type="project" value="UniProtKB-UniRule"/>
</dbReference>
<evidence type="ECO:0000259" key="13">
    <source>
        <dbReference type="Pfam" id="PF14748"/>
    </source>
</evidence>
<dbReference type="NCBIfam" id="TIGR00112">
    <property type="entry name" value="proC"/>
    <property type="match status" value="1"/>
</dbReference>
<dbReference type="UniPathway" id="UPA00098">
    <property type="reaction ID" value="UER00361"/>
</dbReference>
<comment type="catalytic activity">
    <reaction evidence="8">
        <text>L-proline + NAD(+) = (S)-1-pyrroline-5-carboxylate + NADH + 2 H(+)</text>
        <dbReference type="Rhea" id="RHEA:14105"/>
        <dbReference type="ChEBI" id="CHEBI:15378"/>
        <dbReference type="ChEBI" id="CHEBI:17388"/>
        <dbReference type="ChEBI" id="CHEBI:57540"/>
        <dbReference type="ChEBI" id="CHEBI:57945"/>
        <dbReference type="ChEBI" id="CHEBI:60039"/>
        <dbReference type="EC" id="1.5.1.2"/>
    </reaction>
</comment>
<dbReference type="InterPro" id="IPR036291">
    <property type="entry name" value="NAD(P)-bd_dom_sf"/>
</dbReference>
<name>D4H8D7_DENA2</name>
<feature type="binding site" evidence="10">
    <location>
        <begin position="71"/>
        <end position="74"/>
    </location>
    <ligand>
        <name>NADP(+)</name>
        <dbReference type="ChEBI" id="CHEBI:58349"/>
    </ligand>
</feature>
<dbReference type="AlphaFoldDB" id="D4H8D7"/>
<keyword evidence="5 8" id="KW-0641">Proline biosynthesis</keyword>
<evidence type="ECO:0000256" key="4">
    <source>
        <dbReference type="ARBA" id="ARBA00022605"/>
    </source>
</evidence>
<dbReference type="EC" id="1.5.1.2" evidence="8 9"/>
<feature type="domain" description="Pyrroline-5-carboxylate reductase catalytic N-terminal" evidence="12">
    <location>
        <begin position="6"/>
        <end position="99"/>
    </location>
</feature>
<protein>
    <recommendedName>
        <fullName evidence="8 9">Pyrroline-5-carboxylate reductase</fullName>
        <shortName evidence="8">P5C reductase</shortName>
        <shortName evidence="8">P5CR</shortName>
        <ecNumber evidence="8 9">1.5.1.2</ecNumber>
    </recommendedName>
    <alternativeName>
        <fullName evidence="8">PCA reductase</fullName>
    </alternativeName>
</protein>
<reference evidence="14 15" key="1">
    <citation type="journal article" date="2010" name="Stand. Genomic Sci.">
        <title>Complete genome sequence of Denitrovibrio acetiphilus type strain (N2460).</title>
        <authorList>
            <person name="Kiss H."/>
            <person name="Lang E."/>
            <person name="Lapidus A."/>
            <person name="Copeland A."/>
            <person name="Nolan M."/>
            <person name="Glavina Del Rio T."/>
            <person name="Chen F."/>
            <person name="Lucas S."/>
            <person name="Tice H."/>
            <person name="Cheng J.F."/>
            <person name="Han C."/>
            <person name="Goodwin L."/>
            <person name="Pitluck S."/>
            <person name="Liolios K."/>
            <person name="Pati A."/>
            <person name="Ivanova N."/>
            <person name="Mavromatis K."/>
            <person name="Chen A."/>
            <person name="Palaniappan K."/>
            <person name="Land M."/>
            <person name="Hauser L."/>
            <person name="Chang Y.J."/>
            <person name="Jeffries C.D."/>
            <person name="Detter J.C."/>
            <person name="Brettin T."/>
            <person name="Spring S."/>
            <person name="Rohde M."/>
            <person name="Goker M."/>
            <person name="Woyke T."/>
            <person name="Bristow J."/>
            <person name="Eisen J.A."/>
            <person name="Markowitz V."/>
            <person name="Hugenholtz P."/>
            <person name="Kyrpides N.C."/>
            <person name="Klenk H.P."/>
        </authorList>
    </citation>
    <scope>NUCLEOTIDE SEQUENCE [LARGE SCALE GENOMIC DNA]</scope>
    <source>
        <strain evidence="15">DSM 12809 / NBRC 114555 / N2460</strain>
    </source>
</reference>
<evidence type="ECO:0000256" key="10">
    <source>
        <dbReference type="PIRSR" id="PIRSR000193-1"/>
    </source>
</evidence>
<comment type="subcellular location">
    <subcellularLocation>
        <location evidence="1 8">Cytoplasm</location>
    </subcellularLocation>
</comment>
<dbReference type="HAMAP" id="MF_01925">
    <property type="entry name" value="P5C_reductase"/>
    <property type="match status" value="1"/>
</dbReference>
<comment type="pathway">
    <text evidence="8 11">Amino-acid biosynthesis; L-proline biosynthesis; L-proline from L-glutamate 5-semialdehyde: step 1/1.</text>
</comment>
<dbReference type="GO" id="GO:0005737">
    <property type="term" value="C:cytoplasm"/>
    <property type="evidence" value="ECO:0007669"/>
    <property type="project" value="UniProtKB-SubCell"/>
</dbReference>
<dbReference type="eggNOG" id="COG0345">
    <property type="taxonomic scope" value="Bacteria"/>
</dbReference>
<dbReference type="InterPro" id="IPR028939">
    <property type="entry name" value="P5C_Rdtase_cat_N"/>
</dbReference>
<organism evidence="14 15">
    <name type="scientific">Denitrovibrio acetiphilus (strain DSM 12809 / NBRC 114555 / N2460)</name>
    <dbReference type="NCBI Taxonomy" id="522772"/>
    <lineage>
        <taxon>Bacteria</taxon>
        <taxon>Pseudomonadati</taxon>
        <taxon>Deferribacterota</taxon>
        <taxon>Deferribacteres</taxon>
        <taxon>Deferribacterales</taxon>
        <taxon>Geovibrionaceae</taxon>
        <taxon>Denitrovibrio</taxon>
    </lineage>
</organism>
<dbReference type="PaxDb" id="522772-Dacet_1517"/>
<evidence type="ECO:0000256" key="11">
    <source>
        <dbReference type="RuleBase" id="RU003903"/>
    </source>
</evidence>
<dbReference type="KEGG" id="dap:Dacet_1517"/>
<dbReference type="PROSITE" id="PS00521">
    <property type="entry name" value="P5CR"/>
    <property type="match status" value="1"/>
</dbReference>
<dbReference type="FunCoup" id="D4H8D7">
    <property type="interactions" value="417"/>
</dbReference>
<dbReference type="EMBL" id="CP001968">
    <property type="protein sequence ID" value="ADD68286.1"/>
    <property type="molecule type" value="Genomic_DNA"/>
</dbReference>
<dbReference type="Gene3D" id="1.10.3730.10">
    <property type="entry name" value="ProC C-terminal domain-like"/>
    <property type="match status" value="1"/>
</dbReference>
<evidence type="ECO:0000256" key="3">
    <source>
        <dbReference type="ARBA" id="ARBA00022490"/>
    </source>
</evidence>
<evidence type="ECO:0000256" key="7">
    <source>
        <dbReference type="ARBA" id="ARBA00023002"/>
    </source>
</evidence>